<organism evidence="2 3">
    <name type="scientific">Xanthoceras sorbifolium</name>
    <dbReference type="NCBI Taxonomy" id="99658"/>
    <lineage>
        <taxon>Eukaryota</taxon>
        <taxon>Viridiplantae</taxon>
        <taxon>Streptophyta</taxon>
        <taxon>Embryophyta</taxon>
        <taxon>Tracheophyta</taxon>
        <taxon>Spermatophyta</taxon>
        <taxon>Magnoliopsida</taxon>
        <taxon>eudicotyledons</taxon>
        <taxon>Gunneridae</taxon>
        <taxon>Pentapetalae</taxon>
        <taxon>rosids</taxon>
        <taxon>malvids</taxon>
        <taxon>Sapindales</taxon>
        <taxon>Sapindaceae</taxon>
        <taxon>Xanthoceroideae</taxon>
        <taxon>Xanthoceras</taxon>
    </lineage>
</organism>
<comment type="caution">
    <text evidence="2">The sequence shown here is derived from an EMBL/GenBank/DDBJ whole genome shotgun (WGS) entry which is preliminary data.</text>
</comment>
<evidence type="ECO:0000313" key="2">
    <source>
        <dbReference type="EMBL" id="KAH7568742.1"/>
    </source>
</evidence>
<proteinExistence type="predicted"/>
<feature type="compositionally biased region" description="Basic and acidic residues" evidence="1">
    <location>
        <begin position="26"/>
        <end position="35"/>
    </location>
</feature>
<accession>A0ABQ8HWK4</accession>
<feature type="compositionally biased region" description="Basic residues" evidence="1">
    <location>
        <begin position="121"/>
        <end position="132"/>
    </location>
</feature>
<evidence type="ECO:0000313" key="3">
    <source>
        <dbReference type="Proteomes" id="UP000827721"/>
    </source>
</evidence>
<feature type="region of interest" description="Disordered" evidence="1">
    <location>
        <begin position="25"/>
        <end position="68"/>
    </location>
</feature>
<name>A0ABQ8HWK4_9ROSI</name>
<keyword evidence="3" id="KW-1185">Reference proteome</keyword>
<protein>
    <submittedName>
        <fullName evidence="2">Uncharacterized protein</fullName>
    </submittedName>
</protein>
<reference evidence="2 3" key="1">
    <citation type="submission" date="2021-02" db="EMBL/GenBank/DDBJ databases">
        <title>Plant Genome Project.</title>
        <authorList>
            <person name="Zhang R.-G."/>
        </authorList>
    </citation>
    <scope>NUCLEOTIDE SEQUENCE [LARGE SCALE GENOMIC DNA]</scope>
    <source>
        <tissue evidence="2">Leaves</tissue>
    </source>
</reference>
<gene>
    <name evidence="2" type="ORF">JRO89_XS06G0041900</name>
</gene>
<dbReference type="Proteomes" id="UP000827721">
    <property type="component" value="Unassembled WGS sequence"/>
</dbReference>
<evidence type="ECO:0000256" key="1">
    <source>
        <dbReference type="SAM" id="MobiDB-lite"/>
    </source>
</evidence>
<dbReference type="EMBL" id="JAFEMO010000006">
    <property type="protein sequence ID" value="KAH7568742.1"/>
    <property type="molecule type" value="Genomic_DNA"/>
</dbReference>
<feature type="compositionally biased region" description="Acidic residues" evidence="1">
    <location>
        <begin position="37"/>
        <end position="46"/>
    </location>
</feature>
<feature type="region of interest" description="Disordered" evidence="1">
    <location>
        <begin position="106"/>
        <end position="133"/>
    </location>
</feature>
<dbReference type="PANTHER" id="PTHR33785">
    <property type="entry name" value="OS06G0550800 PROTEIN"/>
    <property type="match status" value="1"/>
</dbReference>
<dbReference type="PANTHER" id="PTHR33785:SF8">
    <property type="entry name" value="BZIP DOMAIN-CONTAINING PROTEIN"/>
    <property type="match status" value="1"/>
</dbReference>
<sequence>MDGSQIIDILDSLWFFSNVISSSSKGQEKLGHVTDPELLDQEEEEEAAAKPMNQAEENQKQNDESPGAENLVKMCPKCGEFAAEIESLKVVVEHVGQAVEELAFAHKTEEKKKASSSTSSRTRRRRRSKKRSLFHEKRQIFREADLGFYGQMESESPWLLYHDDQETTFDQYEKFGSHNVNMKMKMPLPPLNDGMAMKQHLKSWAHAVACTVR</sequence>